<protein>
    <submittedName>
        <fullName evidence="2">Aldehyde oxidase and xanthine dehydrogenase molybdopterin binding protein</fullName>
    </submittedName>
</protein>
<evidence type="ECO:0000313" key="2">
    <source>
        <dbReference type="EMBL" id="ADK80235.1"/>
    </source>
</evidence>
<dbReference type="SUPFAM" id="SSF56003">
    <property type="entry name" value="Molybdenum cofactor-binding domain"/>
    <property type="match status" value="1"/>
</dbReference>
<reference evidence="2 3" key="1">
    <citation type="journal article" date="2010" name="Stand. Genomic Sci.">
        <title>Complete genome sequence of Spirochaeta smaragdinae type strain (SEBR 4228).</title>
        <authorList>
            <person name="Mavromatis K."/>
            <person name="Yasawong M."/>
            <person name="Chertkov O."/>
            <person name="Lapidus A."/>
            <person name="Lucas S."/>
            <person name="Nolan M."/>
            <person name="Del Rio T.G."/>
            <person name="Tice H."/>
            <person name="Cheng J.F."/>
            <person name="Pitluck S."/>
            <person name="Liolios K."/>
            <person name="Ivanova N."/>
            <person name="Tapia R."/>
            <person name="Han C."/>
            <person name="Bruce D."/>
            <person name="Goodwin L."/>
            <person name="Pati A."/>
            <person name="Chen A."/>
            <person name="Palaniappan K."/>
            <person name="Land M."/>
            <person name="Hauser L."/>
            <person name="Chang Y.J."/>
            <person name="Jeffries C.D."/>
            <person name="Detter J.C."/>
            <person name="Rohde M."/>
            <person name="Brambilla E."/>
            <person name="Spring S."/>
            <person name="Goker M."/>
            <person name="Sikorski J."/>
            <person name="Woyke T."/>
            <person name="Bristow J."/>
            <person name="Eisen J.A."/>
            <person name="Markowitz V."/>
            <person name="Hugenholtz P."/>
            <person name="Klenk H.P."/>
            <person name="Kyrpides N.C."/>
        </authorList>
    </citation>
    <scope>NUCLEOTIDE SEQUENCE [LARGE SCALE GENOMIC DNA]</scope>
    <source>
        <strain evidence="3">DSM 11293 / JCM 15392 / SEBR 4228</strain>
    </source>
</reference>
<dbReference type="HOGENOM" id="CLU_001681_2_2_12"/>
<dbReference type="OrthoDB" id="9759099at2"/>
<dbReference type="PANTHER" id="PTHR11908:SF157">
    <property type="entry name" value="XANTHINE DEHYDROGENASE SUBUNIT D-RELATED"/>
    <property type="match status" value="1"/>
</dbReference>
<dbReference type="eggNOG" id="COG1529">
    <property type="taxonomic scope" value="Bacteria"/>
</dbReference>
<dbReference type="KEGG" id="ssm:Spirs_1104"/>
<evidence type="ECO:0000313" key="3">
    <source>
        <dbReference type="Proteomes" id="UP000002318"/>
    </source>
</evidence>
<dbReference type="InterPro" id="IPR000674">
    <property type="entry name" value="Ald_Oxase/Xan_DH_a/b"/>
</dbReference>
<dbReference type="Pfam" id="PF20256">
    <property type="entry name" value="MoCoBD_2"/>
    <property type="match status" value="1"/>
</dbReference>
<dbReference type="RefSeq" id="WP_013253699.1">
    <property type="nucleotide sequence ID" value="NC_014364.1"/>
</dbReference>
<sequence>MSDEPKIMEYEPLVHDRYIPEAFEFLGKRGIARMDGREKAGGTAQYTRDVSLPGMLYCKIMMSPYANAVIKSLDTSKAEALPGVRAILRFDDPELQNKALLGTNTKFNAGHLASDGQAFYKGKEELAVTQEQWMQGGGRVLDGFAWWEGAHSGVAVAAESLQIAEEAINLVEVEWEERDVVLNPIEALKPGAPPAAPELNDKNNMLRKVRIEHGDVEKGFQEADKVIEFSIKRNPYSVADAEPMSDVILWRGDNMEIWAHQQQAYDGKCLLSAVTGVPLNKIKLHVPYQGCHFGGGGNPMMHHTHGLHVVSAILSKRTGRPVKTLYNRRDNFYSLSQDADSNTHFKVGFTNDGTITAVKIDNIVAKMGQYGIDHFEDNTRIPNLLLNYVEAQTNVAPAWWFRCEQNHNCFCFSAVFAHVAEATGLDPTVVALKNDGVGGKDMKYLSKFKKEHGFPDRDSLAEIIKKGKAAIEWDKKWHEPGKKMLPNGKLHGIGFTWDHEWDDNRGSASAGLIMHCDGTVDILAQKSDDGVNPMTTHCEIVAEELGLKLEDVNWRFFEETGFQMMTPDGSCNLCTDAYVSCNMARKAKKKLLEYATTPIKLIEIEYPPAFPNRKPEELDVKDSMVFVKADPSISVPVAEVVKRTVLNQAGSRAPLFEWAYHRQGRYGCEEGRHRLCRQGYFSEVEVDPETGEVDIKKIVNINDVGKALSPDTCEGQQYGGAYMGAGRGMAEEVVYDPKTGVKLNGNLIDYKVWTFRDIEATENILVETGMGYGPYGLVGIGEDCATVVPFVIGNAIHNAIGEWVDEHPMTPNKVIKAIQKAKEKGVF</sequence>
<evidence type="ECO:0000259" key="1">
    <source>
        <dbReference type="SMART" id="SM01008"/>
    </source>
</evidence>
<dbReference type="InterPro" id="IPR037165">
    <property type="entry name" value="AldOxase/xan_DH_Mopterin-bd_sf"/>
</dbReference>
<dbReference type="SMART" id="SM01008">
    <property type="entry name" value="Ald_Xan_dh_C"/>
    <property type="match status" value="1"/>
</dbReference>
<name>E1R0Y6_SEDSS</name>
<gene>
    <name evidence="2" type="ordered locus">Spirs_1104</name>
</gene>
<dbReference type="SUPFAM" id="SSF54665">
    <property type="entry name" value="CO dehydrogenase molybdoprotein N-domain-like"/>
    <property type="match status" value="1"/>
</dbReference>
<dbReference type="EMBL" id="CP002116">
    <property type="protein sequence ID" value="ADK80235.1"/>
    <property type="molecule type" value="Genomic_DNA"/>
</dbReference>
<dbReference type="Proteomes" id="UP000002318">
    <property type="component" value="Chromosome"/>
</dbReference>
<dbReference type="STRING" id="573413.Spirs_1104"/>
<accession>E1R0Y6</accession>
<dbReference type="InterPro" id="IPR008274">
    <property type="entry name" value="AldOxase/xan_DH_MoCoBD1"/>
</dbReference>
<dbReference type="Pfam" id="PF02738">
    <property type="entry name" value="MoCoBD_1"/>
    <property type="match status" value="1"/>
</dbReference>
<proteinExistence type="predicted"/>
<dbReference type="Gene3D" id="3.90.1170.50">
    <property type="entry name" value="Aldehyde oxidase/xanthine dehydrogenase, a/b hammerhead"/>
    <property type="match status" value="1"/>
</dbReference>
<dbReference type="GO" id="GO:0005506">
    <property type="term" value="F:iron ion binding"/>
    <property type="evidence" value="ECO:0007669"/>
    <property type="project" value="InterPro"/>
</dbReference>
<dbReference type="PANTHER" id="PTHR11908">
    <property type="entry name" value="XANTHINE DEHYDROGENASE"/>
    <property type="match status" value="1"/>
</dbReference>
<dbReference type="GO" id="GO:0016491">
    <property type="term" value="F:oxidoreductase activity"/>
    <property type="evidence" value="ECO:0007669"/>
    <property type="project" value="InterPro"/>
</dbReference>
<keyword evidence="3" id="KW-1185">Reference proteome</keyword>
<dbReference type="AlphaFoldDB" id="E1R0Y6"/>
<dbReference type="Gene3D" id="3.30.365.10">
    <property type="entry name" value="Aldehyde oxidase/xanthine dehydrogenase, molybdopterin binding domain"/>
    <property type="match status" value="4"/>
</dbReference>
<feature type="domain" description="Aldehyde oxidase/xanthine dehydrogenase a/b hammerhead" evidence="1">
    <location>
        <begin position="41"/>
        <end position="179"/>
    </location>
</feature>
<dbReference type="Pfam" id="PF01315">
    <property type="entry name" value="Ald_Xan_dh_C"/>
    <property type="match status" value="1"/>
</dbReference>
<organism evidence="2 3">
    <name type="scientific">Sediminispirochaeta smaragdinae (strain DSM 11293 / JCM 15392 / SEBR 4228)</name>
    <name type="common">Spirochaeta smaragdinae</name>
    <dbReference type="NCBI Taxonomy" id="573413"/>
    <lineage>
        <taxon>Bacteria</taxon>
        <taxon>Pseudomonadati</taxon>
        <taxon>Spirochaetota</taxon>
        <taxon>Spirochaetia</taxon>
        <taxon>Spirochaetales</taxon>
        <taxon>Spirochaetaceae</taxon>
        <taxon>Sediminispirochaeta</taxon>
    </lineage>
</organism>
<dbReference type="InterPro" id="IPR046867">
    <property type="entry name" value="AldOxase/xan_DH_MoCoBD2"/>
</dbReference>
<dbReference type="InterPro" id="IPR036856">
    <property type="entry name" value="Ald_Oxase/Xan_DH_a/b_sf"/>
</dbReference>
<dbReference type="InterPro" id="IPR016208">
    <property type="entry name" value="Ald_Oxase/xanthine_DH-like"/>
</dbReference>